<dbReference type="InterPro" id="IPR051794">
    <property type="entry name" value="PG_Endopeptidase_C40"/>
</dbReference>
<sequence length="339" mass="36108">MLTTVAISCVVSVAAPLQAWASPATRNQPATLEQVQQELDGLYHSAEVATDAYNAAKQKADQQSRSVTALQRQMARSKSRLQQLTAQAGAAARAQYSGAGLPPEIQLILGSDPQGTLDNAAQTNQIQLGVVQLISSVDAEKKSLQTKSAQAARRLRELRAVQQKKSEAKRTIEDRIAKAHAIEEHLAAEQLKSLQKREAESAAKAQAQWASSGILKKLGSATSAAGKKAVAFATAQIGKPYVWGAAGPNSFDCSGLTSQAWAAAGHPIPRTSQEQWRQLPHVNMDQMRPGDLVIYFTDASHVGMYIGGGEIVHAPRPGRTVTTAPVASMQILGVVRPGR</sequence>
<evidence type="ECO:0000256" key="2">
    <source>
        <dbReference type="ARBA" id="ARBA00022670"/>
    </source>
</evidence>
<dbReference type="PANTHER" id="PTHR47359">
    <property type="entry name" value="PEPTIDOGLYCAN DL-ENDOPEPTIDASE CWLO"/>
    <property type="match status" value="1"/>
</dbReference>
<evidence type="ECO:0000256" key="1">
    <source>
        <dbReference type="ARBA" id="ARBA00007074"/>
    </source>
</evidence>
<reference evidence="8 9" key="1">
    <citation type="submission" date="2020-03" db="EMBL/GenBank/DDBJ databases">
        <title>WGS of actinomycetes isolated from Thailand.</title>
        <authorList>
            <person name="Thawai C."/>
        </authorList>
    </citation>
    <scope>NUCLEOTIDE SEQUENCE [LARGE SCALE GENOMIC DNA]</scope>
    <source>
        <strain evidence="8 9">NBRC 13905</strain>
    </source>
</reference>
<dbReference type="PANTHER" id="PTHR47359:SF3">
    <property type="entry name" value="NLP_P60 DOMAIN-CONTAINING PROTEIN-RELATED"/>
    <property type="match status" value="1"/>
</dbReference>
<proteinExistence type="inferred from homology"/>
<feature type="chain" id="PRO_5047386349" evidence="6">
    <location>
        <begin position="22"/>
        <end position="339"/>
    </location>
</feature>
<dbReference type="EMBL" id="JAATEL010000008">
    <property type="protein sequence ID" value="NJP14538.1"/>
    <property type="molecule type" value="Genomic_DNA"/>
</dbReference>
<evidence type="ECO:0000313" key="9">
    <source>
        <dbReference type="Proteomes" id="UP000635996"/>
    </source>
</evidence>
<name>A0ABX0YR28_STRTL</name>
<evidence type="ECO:0000313" key="8">
    <source>
        <dbReference type="EMBL" id="NJP14538.1"/>
    </source>
</evidence>
<dbReference type="Pfam" id="PF00877">
    <property type="entry name" value="NLPC_P60"/>
    <property type="match status" value="1"/>
</dbReference>
<keyword evidence="5" id="KW-0175">Coiled coil</keyword>
<dbReference type="GO" id="GO:0016787">
    <property type="term" value="F:hydrolase activity"/>
    <property type="evidence" value="ECO:0007669"/>
    <property type="project" value="UniProtKB-KW"/>
</dbReference>
<keyword evidence="6" id="KW-0732">Signal</keyword>
<keyword evidence="3 8" id="KW-0378">Hydrolase</keyword>
<evidence type="ECO:0000256" key="5">
    <source>
        <dbReference type="SAM" id="Coils"/>
    </source>
</evidence>
<feature type="signal peptide" evidence="6">
    <location>
        <begin position="1"/>
        <end position="21"/>
    </location>
</feature>
<dbReference type="Proteomes" id="UP000635996">
    <property type="component" value="Unassembled WGS sequence"/>
</dbReference>
<comment type="similarity">
    <text evidence="1">Belongs to the peptidase C40 family.</text>
</comment>
<comment type="caution">
    <text evidence="8">The sequence shown here is derived from an EMBL/GenBank/DDBJ whole genome shotgun (WGS) entry which is preliminary data.</text>
</comment>
<keyword evidence="4" id="KW-0788">Thiol protease</keyword>
<dbReference type="InterPro" id="IPR000064">
    <property type="entry name" value="NLP_P60_dom"/>
</dbReference>
<dbReference type="PROSITE" id="PS51935">
    <property type="entry name" value="NLPC_P60"/>
    <property type="match status" value="1"/>
</dbReference>
<feature type="domain" description="NlpC/P60" evidence="7">
    <location>
        <begin position="223"/>
        <end position="339"/>
    </location>
</feature>
<keyword evidence="2" id="KW-0645">Protease</keyword>
<evidence type="ECO:0000256" key="3">
    <source>
        <dbReference type="ARBA" id="ARBA00022801"/>
    </source>
</evidence>
<accession>A0ABX0YR28</accession>
<evidence type="ECO:0000256" key="4">
    <source>
        <dbReference type="ARBA" id="ARBA00022807"/>
    </source>
</evidence>
<evidence type="ECO:0000256" key="6">
    <source>
        <dbReference type="SAM" id="SignalP"/>
    </source>
</evidence>
<dbReference type="InterPro" id="IPR038765">
    <property type="entry name" value="Papain-like_cys_pep_sf"/>
</dbReference>
<dbReference type="Gene3D" id="3.90.1720.10">
    <property type="entry name" value="endopeptidase domain like (from Nostoc punctiforme)"/>
    <property type="match status" value="1"/>
</dbReference>
<feature type="coiled-coil region" evidence="5">
    <location>
        <begin position="53"/>
        <end position="87"/>
    </location>
</feature>
<dbReference type="SUPFAM" id="SSF54001">
    <property type="entry name" value="Cysteine proteinases"/>
    <property type="match status" value="1"/>
</dbReference>
<protein>
    <submittedName>
        <fullName evidence="8">Glycoside hydrolase</fullName>
    </submittedName>
</protein>
<keyword evidence="9" id="KW-1185">Reference proteome</keyword>
<organism evidence="8 9">
    <name type="scientific">Streptomyces thermoviolaceus subsp. thermoviolaceus</name>
    <dbReference type="NCBI Taxonomy" id="66860"/>
    <lineage>
        <taxon>Bacteria</taxon>
        <taxon>Bacillati</taxon>
        <taxon>Actinomycetota</taxon>
        <taxon>Actinomycetes</taxon>
        <taxon>Kitasatosporales</taxon>
        <taxon>Streptomycetaceae</taxon>
        <taxon>Streptomyces</taxon>
    </lineage>
</organism>
<evidence type="ECO:0000259" key="7">
    <source>
        <dbReference type="PROSITE" id="PS51935"/>
    </source>
</evidence>
<gene>
    <name evidence="8" type="ORF">HCJ95_09575</name>
</gene>